<proteinExistence type="predicted"/>
<organism evidence="2 3">
    <name type="scientific">Candidatus Williamhamiltonella defendens</name>
    <dbReference type="NCBI Taxonomy" id="138072"/>
    <lineage>
        <taxon>Bacteria</taxon>
        <taxon>Pseudomonadati</taxon>
        <taxon>Pseudomonadota</taxon>
        <taxon>Gammaproteobacteria</taxon>
        <taxon>Enterobacterales</taxon>
        <taxon>Enterobacteriaceae</taxon>
        <taxon>aphid secondary symbionts</taxon>
        <taxon>Candidatus Williamhamiltonella</taxon>
    </lineage>
</organism>
<accession>A0AAC9YES4</accession>
<protein>
    <submittedName>
        <fullName evidence="2">Uncharacterized protein</fullName>
    </submittedName>
</protein>
<keyword evidence="1" id="KW-0812">Transmembrane</keyword>
<dbReference type="Proteomes" id="UP000792865">
    <property type="component" value="Chromosome"/>
</dbReference>
<name>A0AAC9YES4_9ENTR</name>
<reference evidence="2" key="1">
    <citation type="submission" date="2017-08" db="EMBL/GenBank/DDBJ databases">
        <title>Genome sequence of Candidatus Hamiltonella defensa from Acyrthosiphon pisum strain MI47.</title>
        <authorList>
            <person name="Patel V.A."/>
            <person name="Chevignon G."/>
            <person name="Russell J.A."/>
            <person name="Oliver K.M."/>
        </authorList>
    </citation>
    <scope>NUCLEOTIDE SEQUENCE</scope>
    <source>
        <strain evidence="2">MI47</strain>
    </source>
</reference>
<evidence type="ECO:0000313" key="2">
    <source>
        <dbReference type="EMBL" id="ASV32951.1"/>
    </source>
</evidence>
<gene>
    <name evidence="2" type="ORF">CJJ18_01060</name>
</gene>
<sequence length="203" mass="22126">MNKRPSSLDPHRINRPVFNPSLTDTVLSPTGIQWGFLIALVLGCLWPVTLLIGLPACVILLIIFCDRPFRMPIRLSTDIGGPDLTTEREGFKARKGGQDCFPLSLAPVIVNKLPAYCAWVTPAENHWRVNSGSISMTPYAISNSLPLPAQEKQKPSCLFISMPSAGVEGCACPMGKRKTDGPLPSGHWHGVLVGKMMFISSIF</sequence>
<evidence type="ECO:0000313" key="3">
    <source>
        <dbReference type="Proteomes" id="UP000792865"/>
    </source>
</evidence>
<dbReference type="AlphaFoldDB" id="A0AAC9YES4"/>
<dbReference type="EMBL" id="CP022932">
    <property type="protein sequence ID" value="ASV32951.1"/>
    <property type="molecule type" value="Genomic_DNA"/>
</dbReference>
<evidence type="ECO:0000256" key="1">
    <source>
        <dbReference type="SAM" id="Phobius"/>
    </source>
</evidence>
<feature type="transmembrane region" description="Helical" evidence="1">
    <location>
        <begin position="34"/>
        <end position="64"/>
    </location>
</feature>
<keyword evidence="1" id="KW-0472">Membrane</keyword>
<keyword evidence="1" id="KW-1133">Transmembrane helix</keyword>